<dbReference type="EMBL" id="RSCL01000024">
    <property type="protein sequence ID" value="RUT00352.1"/>
    <property type="molecule type" value="Genomic_DNA"/>
</dbReference>
<dbReference type="Proteomes" id="UP000271624">
    <property type="component" value="Unassembled WGS sequence"/>
</dbReference>
<keyword evidence="5 13" id="KW-0808">Transferase</keyword>
<accession>A0A433V2M9</accession>
<organism evidence="13 14">
    <name type="scientific">Dulcicalothrix desertica PCC 7102</name>
    <dbReference type="NCBI Taxonomy" id="232991"/>
    <lineage>
        <taxon>Bacteria</taxon>
        <taxon>Bacillati</taxon>
        <taxon>Cyanobacteriota</taxon>
        <taxon>Cyanophyceae</taxon>
        <taxon>Nostocales</taxon>
        <taxon>Calotrichaceae</taxon>
        <taxon>Dulcicalothrix</taxon>
    </lineage>
</organism>
<dbReference type="InterPro" id="IPR000014">
    <property type="entry name" value="PAS"/>
</dbReference>
<feature type="domain" description="Response regulatory" evidence="10">
    <location>
        <begin position="535"/>
        <end position="652"/>
    </location>
</feature>
<dbReference type="InterPro" id="IPR035965">
    <property type="entry name" value="PAS-like_dom_sf"/>
</dbReference>
<dbReference type="RefSeq" id="WP_127085569.1">
    <property type="nucleotide sequence ID" value="NZ_RSCL01000024.1"/>
</dbReference>
<dbReference type="SMART" id="SM00091">
    <property type="entry name" value="PAS"/>
    <property type="match status" value="1"/>
</dbReference>
<dbReference type="InterPro" id="IPR000700">
    <property type="entry name" value="PAS-assoc_C"/>
</dbReference>
<keyword evidence="4 8" id="KW-0597">Phosphoprotein</keyword>
<gene>
    <name evidence="13" type="ORF">DSM106972_074800</name>
</gene>
<dbReference type="Gene3D" id="1.10.287.130">
    <property type="match status" value="1"/>
</dbReference>
<dbReference type="GO" id="GO:0000155">
    <property type="term" value="F:phosphorelay sensor kinase activity"/>
    <property type="evidence" value="ECO:0007669"/>
    <property type="project" value="InterPro"/>
</dbReference>
<dbReference type="InterPro" id="IPR005467">
    <property type="entry name" value="His_kinase_dom"/>
</dbReference>
<evidence type="ECO:0000256" key="4">
    <source>
        <dbReference type="ARBA" id="ARBA00022553"/>
    </source>
</evidence>
<evidence type="ECO:0000259" key="10">
    <source>
        <dbReference type="PROSITE" id="PS50110"/>
    </source>
</evidence>
<dbReference type="OrthoDB" id="5555607at2"/>
<evidence type="ECO:0000313" key="13">
    <source>
        <dbReference type="EMBL" id="RUT00352.1"/>
    </source>
</evidence>
<evidence type="ECO:0000259" key="12">
    <source>
        <dbReference type="PROSITE" id="PS50113"/>
    </source>
</evidence>
<dbReference type="EC" id="2.7.13.3" evidence="3"/>
<evidence type="ECO:0000259" key="11">
    <source>
        <dbReference type="PROSITE" id="PS50112"/>
    </source>
</evidence>
<evidence type="ECO:0000256" key="5">
    <source>
        <dbReference type="ARBA" id="ARBA00022777"/>
    </source>
</evidence>
<sequence>MSIHILLIDDNPNDRFLAARELKLKFAQGITFDEITNEEDFEQALLTGNLDLAVTDNKLLWIEGLTVVKKIKDKYPNCPVIMFTDSGSEEIAVEAMKAGLDDYVLKKQHYRRLVVAIEKCLEQKRIKEEYVANQKLLYEHQERFRVAQDAANLGIWDWDLITNTITWNDNHERLFGLEIGSFDGRYETFINCVYNEDRDLISQALEFALENNSDFYQEFRVVWSDNSIHWIASKGHFFYDDSSKAIRASGIILDITDRKEREVAQQRYTEELVQAYSVQDEFLSIASHELRTPLNAILGWTQLLRKYPFDEKTRNQRLEVIERNLKRQQGVVEQILDISRLKSGQMQFERKVVDLKSVIEGAIDSTQLPVRAKSISLEYVCNDSTVEVLGDKSKLYQVILNLLSNAIKFTPEKGTVKVCIDVNRNSENSVQISISDTGQGISDKFLPYVFEQFRQEDGSRTRTHQGAGLGLTIARKLIEMHGGTIEAESQGVNQGATFTIRLPLLNKVTSTENTTIQGANTNYSTLKNSLLKGLKILVVDDETDTLDLLVMLLENEGATVTAVNSATQALQILQTNKPDILISDLIMPDKDGYMLLEEAKTLGLQWTEPLKSVAISGYANESNDKIMRAGFQASISKPIEPDELVDIINFITNNSLDI</sequence>
<comment type="caution">
    <text evidence="13">The sequence shown here is derived from an EMBL/GenBank/DDBJ whole genome shotgun (WGS) entry which is preliminary data.</text>
</comment>
<dbReference type="InterPro" id="IPR036890">
    <property type="entry name" value="HATPase_C_sf"/>
</dbReference>
<feature type="modified residue" description="4-aspartylphosphate" evidence="8">
    <location>
        <position position="584"/>
    </location>
</feature>
<keyword evidence="6" id="KW-0902">Two-component regulatory system</keyword>
<dbReference type="InterPro" id="IPR011006">
    <property type="entry name" value="CheY-like_superfamily"/>
</dbReference>
<reference evidence="13" key="1">
    <citation type="submission" date="2018-12" db="EMBL/GenBank/DDBJ databases">
        <authorList>
            <person name="Will S."/>
            <person name="Neumann-Schaal M."/>
            <person name="Henke P."/>
        </authorList>
    </citation>
    <scope>NUCLEOTIDE SEQUENCE</scope>
    <source>
        <strain evidence="13">PCC 7102</strain>
    </source>
</reference>
<name>A0A433V2M9_9CYAN</name>
<proteinExistence type="inferred from homology"/>
<evidence type="ECO:0000256" key="3">
    <source>
        <dbReference type="ARBA" id="ARBA00012438"/>
    </source>
</evidence>
<dbReference type="FunFam" id="3.30.565.10:FF:000010">
    <property type="entry name" value="Sensor histidine kinase RcsC"/>
    <property type="match status" value="1"/>
</dbReference>
<dbReference type="SUPFAM" id="SSF52172">
    <property type="entry name" value="CheY-like"/>
    <property type="match status" value="2"/>
</dbReference>
<dbReference type="NCBIfam" id="TIGR00229">
    <property type="entry name" value="sensory_box"/>
    <property type="match status" value="1"/>
</dbReference>
<dbReference type="PROSITE" id="PS50113">
    <property type="entry name" value="PAC"/>
    <property type="match status" value="1"/>
</dbReference>
<dbReference type="CDD" id="cd00130">
    <property type="entry name" value="PAS"/>
    <property type="match status" value="1"/>
</dbReference>
<dbReference type="PRINTS" id="PR00344">
    <property type="entry name" value="BCTRLSENSOR"/>
</dbReference>
<dbReference type="SMART" id="SM00387">
    <property type="entry name" value="HATPase_c"/>
    <property type="match status" value="1"/>
</dbReference>
<dbReference type="SUPFAM" id="SSF55785">
    <property type="entry name" value="PYP-like sensor domain (PAS domain)"/>
    <property type="match status" value="1"/>
</dbReference>
<evidence type="ECO:0000259" key="9">
    <source>
        <dbReference type="PROSITE" id="PS50109"/>
    </source>
</evidence>
<dbReference type="SMART" id="SM00388">
    <property type="entry name" value="HisKA"/>
    <property type="match status" value="1"/>
</dbReference>
<dbReference type="Pfam" id="PF02518">
    <property type="entry name" value="HATPase_c"/>
    <property type="match status" value="1"/>
</dbReference>
<evidence type="ECO:0000256" key="2">
    <source>
        <dbReference type="ARBA" id="ARBA00006402"/>
    </source>
</evidence>
<evidence type="ECO:0000256" key="6">
    <source>
        <dbReference type="ARBA" id="ARBA00023012"/>
    </source>
</evidence>
<dbReference type="Pfam" id="PF00072">
    <property type="entry name" value="Response_reg"/>
    <property type="match status" value="2"/>
</dbReference>
<keyword evidence="5 13" id="KW-0418">Kinase</keyword>
<dbReference type="SMART" id="SM00448">
    <property type="entry name" value="REC"/>
    <property type="match status" value="2"/>
</dbReference>
<feature type="domain" description="Response regulatory" evidence="10">
    <location>
        <begin position="4"/>
        <end position="121"/>
    </location>
</feature>
<feature type="domain" description="PAS" evidence="11">
    <location>
        <begin position="140"/>
        <end position="212"/>
    </location>
</feature>
<comment type="similarity">
    <text evidence="2">In the N-terminal section; belongs to the phytochrome family.</text>
</comment>
<dbReference type="CDD" id="cd00156">
    <property type="entry name" value="REC"/>
    <property type="match status" value="1"/>
</dbReference>
<dbReference type="CDD" id="cd16922">
    <property type="entry name" value="HATPase_EvgS-ArcB-TorS-like"/>
    <property type="match status" value="1"/>
</dbReference>
<dbReference type="InterPro" id="IPR013655">
    <property type="entry name" value="PAS_fold_3"/>
</dbReference>
<dbReference type="SUPFAM" id="SSF47384">
    <property type="entry name" value="Homodimeric domain of signal transducing histidine kinase"/>
    <property type="match status" value="1"/>
</dbReference>
<reference evidence="13" key="2">
    <citation type="journal article" date="2019" name="Genome Biol. Evol.">
        <title>Day and night: Metabolic profiles and evolutionary relationships of six axenic non-marine cyanobacteria.</title>
        <authorList>
            <person name="Will S.E."/>
            <person name="Henke P."/>
            <person name="Boedeker C."/>
            <person name="Huang S."/>
            <person name="Brinkmann H."/>
            <person name="Rohde M."/>
            <person name="Jarek M."/>
            <person name="Friedl T."/>
            <person name="Seufert S."/>
            <person name="Schumacher M."/>
            <person name="Overmann J."/>
            <person name="Neumann-Schaal M."/>
            <person name="Petersen J."/>
        </authorList>
    </citation>
    <scope>NUCLEOTIDE SEQUENCE [LARGE SCALE GENOMIC DNA]</scope>
    <source>
        <strain evidence="13">PCC 7102</strain>
    </source>
</reference>
<dbReference type="AlphaFoldDB" id="A0A433V2M9"/>
<dbReference type="CDD" id="cd00082">
    <property type="entry name" value="HisKA"/>
    <property type="match status" value="1"/>
</dbReference>
<protein>
    <recommendedName>
        <fullName evidence="7">Circadian input-output histidine kinase CikA</fullName>
        <ecNumber evidence="3">2.7.13.3</ecNumber>
    </recommendedName>
</protein>
<dbReference type="InterPro" id="IPR036097">
    <property type="entry name" value="HisK_dim/P_sf"/>
</dbReference>
<evidence type="ECO:0000256" key="1">
    <source>
        <dbReference type="ARBA" id="ARBA00000085"/>
    </source>
</evidence>
<dbReference type="InterPro" id="IPR001789">
    <property type="entry name" value="Sig_transdc_resp-reg_receiver"/>
</dbReference>
<evidence type="ECO:0000256" key="8">
    <source>
        <dbReference type="PROSITE-ProRule" id="PRU00169"/>
    </source>
</evidence>
<dbReference type="PANTHER" id="PTHR43547">
    <property type="entry name" value="TWO-COMPONENT HISTIDINE KINASE"/>
    <property type="match status" value="1"/>
</dbReference>
<dbReference type="PANTHER" id="PTHR43547:SF2">
    <property type="entry name" value="HYBRID SIGNAL TRANSDUCTION HISTIDINE KINASE C"/>
    <property type="match status" value="1"/>
</dbReference>
<dbReference type="InterPro" id="IPR003661">
    <property type="entry name" value="HisK_dim/P_dom"/>
</dbReference>
<evidence type="ECO:0000313" key="14">
    <source>
        <dbReference type="Proteomes" id="UP000271624"/>
    </source>
</evidence>
<dbReference type="Pfam" id="PF08447">
    <property type="entry name" value="PAS_3"/>
    <property type="match status" value="1"/>
</dbReference>
<dbReference type="Gene3D" id="3.30.565.10">
    <property type="entry name" value="Histidine kinase-like ATPase, C-terminal domain"/>
    <property type="match status" value="1"/>
</dbReference>
<dbReference type="SUPFAM" id="SSF55874">
    <property type="entry name" value="ATPase domain of HSP90 chaperone/DNA topoisomerase II/histidine kinase"/>
    <property type="match status" value="1"/>
</dbReference>
<feature type="domain" description="PAC" evidence="12">
    <location>
        <begin position="215"/>
        <end position="267"/>
    </location>
</feature>
<dbReference type="Gene3D" id="2.10.70.100">
    <property type="match status" value="1"/>
</dbReference>
<evidence type="ECO:0000256" key="7">
    <source>
        <dbReference type="ARBA" id="ARBA00074306"/>
    </source>
</evidence>
<dbReference type="PROSITE" id="PS50110">
    <property type="entry name" value="RESPONSE_REGULATORY"/>
    <property type="match status" value="2"/>
</dbReference>
<dbReference type="InterPro" id="IPR003594">
    <property type="entry name" value="HATPase_dom"/>
</dbReference>
<keyword evidence="14" id="KW-1185">Reference proteome</keyword>
<dbReference type="PROSITE" id="PS50112">
    <property type="entry name" value="PAS"/>
    <property type="match status" value="1"/>
</dbReference>
<dbReference type="InterPro" id="IPR004358">
    <property type="entry name" value="Sig_transdc_His_kin-like_C"/>
</dbReference>
<dbReference type="Gene3D" id="3.30.450.20">
    <property type="entry name" value="PAS domain"/>
    <property type="match status" value="1"/>
</dbReference>
<dbReference type="PROSITE" id="PS50109">
    <property type="entry name" value="HIS_KIN"/>
    <property type="match status" value="1"/>
</dbReference>
<comment type="catalytic activity">
    <reaction evidence="1">
        <text>ATP + protein L-histidine = ADP + protein N-phospho-L-histidine.</text>
        <dbReference type="EC" id="2.7.13.3"/>
    </reaction>
</comment>
<feature type="domain" description="Histidine kinase" evidence="9">
    <location>
        <begin position="285"/>
        <end position="506"/>
    </location>
</feature>
<feature type="modified residue" description="4-aspartylphosphate" evidence="8">
    <location>
        <position position="56"/>
    </location>
</feature>
<dbReference type="Gene3D" id="3.40.50.2300">
    <property type="match status" value="2"/>
</dbReference>
<dbReference type="Pfam" id="PF00512">
    <property type="entry name" value="HisKA"/>
    <property type="match status" value="1"/>
</dbReference>